<reference evidence="2 3" key="1">
    <citation type="journal article" date="2015" name="Genome Biol. Evol.">
        <title>Phylogenomic analyses indicate that early fungi evolved digesting cell walls of algal ancestors of land plants.</title>
        <authorList>
            <person name="Chang Y."/>
            <person name="Wang S."/>
            <person name="Sekimoto S."/>
            <person name="Aerts A.L."/>
            <person name="Choi C."/>
            <person name="Clum A."/>
            <person name="LaButti K.M."/>
            <person name="Lindquist E.A."/>
            <person name="Yee Ngan C."/>
            <person name="Ohm R.A."/>
            <person name="Salamov A.A."/>
            <person name="Grigoriev I.V."/>
            <person name="Spatafora J.W."/>
            <person name="Berbee M.L."/>
        </authorList>
    </citation>
    <scope>NUCLEOTIDE SEQUENCE [LARGE SCALE GENOMIC DNA]</scope>
    <source>
        <strain evidence="2 3">NRRL 1564</strain>
    </source>
</reference>
<proteinExistence type="predicted"/>
<keyword evidence="3" id="KW-1185">Reference proteome</keyword>
<name>A0A2G5BB35_COERN</name>
<dbReference type="AlphaFoldDB" id="A0A2G5BB35"/>
<protein>
    <recommendedName>
        <fullName evidence="4">Coiled-coil domain-containing protein 137</fullName>
    </recommendedName>
</protein>
<dbReference type="STRING" id="763665.A0A2G5BB35"/>
<evidence type="ECO:0008006" key="4">
    <source>
        <dbReference type="Google" id="ProtNLM"/>
    </source>
</evidence>
<feature type="compositionally biased region" description="Basic and acidic residues" evidence="1">
    <location>
        <begin position="15"/>
        <end position="27"/>
    </location>
</feature>
<dbReference type="OrthoDB" id="5876637at2759"/>
<dbReference type="InterPro" id="IPR026680">
    <property type="entry name" value="CCDC137"/>
</dbReference>
<dbReference type="EMBL" id="KZ303501">
    <property type="protein sequence ID" value="PIA16221.1"/>
    <property type="molecule type" value="Genomic_DNA"/>
</dbReference>
<feature type="region of interest" description="Disordered" evidence="1">
    <location>
        <begin position="186"/>
        <end position="216"/>
    </location>
</feature>
<accession>A0A2G5BB35</accession>
<dbReference type="PANTHER" id="PTHR21838:SF2">
    <property type="entry name" value="COILED-COIL DOMAIN-CONTAINING PROTEIN 137"/>
    <property type="match status" value="1"/>
</dbReference>
<feature type="region of interest" description="Disordered" evidence="1">
    <location>
        <begin position="231"/>
        <end position="255"/>
    </location>
</feature>
<dbReference type="Proteomes" id="UP000242474">
    <property type="component" value="Unassembled WGS sequence"/>
</dbReference>
<dbReference type="PANTHER" id="PTHR21838">
    <property type="entry name" value="COILED-COIL DOMAIN-CONTAINING PROTEIN 137"/>
    <property type="match status" value="1"/>
</dbReference>
<gene>
    <name evidence="2" type="ORF">COEREDRAFT_81434</name>
</gene>
<organism evidence="2 3">
    <name type="scientific">Coemansia reversa (strain ATCC 12441 / NRRL 1564)</name>
    <dbReference type="NCBI Taxonomy" id="763665"/>
    <lineage>
        <taxon>Eukaryota</taxon>
        <taxon>Fungi</taxon>
        <taxon>Fungi incertae sedis</taxon>
        <taxon>Zoopagomycota</taxon>
        <taxon>Kickxellomycotina</taxon>
        <taxon>Kickxellomycetes</taxon>
        <taxon>Kickxellales</taxon>
        <taxon>Kickxellaceae</taxon>
        <taxon>Coemansia</taxon>
    </lineage>
</organism>
<evidence type="ECO:0000313" key="2">
    <source>
        <dbReference type="EMBL" id="PIA16221.1"/>
    </source>
</evidence>
<evidence type="ECO:0000256" key="1">
    <source>
        <dbReference type="SAM" id="MobiDB-lite"/>
    </source>
</evidence>
<dbReference type="GO" id="GO:0005634">
    <property type="term" value="C:nucleus"/>
    <property type="evidence" value="ECO:0007669"/>
    <property type="project" value="TreeGrafter"/>
</dbReference>
<sequence length="284" mass="33353">MGFKKPKTRKTNKNPLEDDKIERDLDPGKVLSGGRKITKKRNKKQQGSDAPKAFQHIMRFMEMKQQNDESKQKLLQGKRKVTKHIKGEPQSIIEDLNIMAGESLSEFDYRVKQKMYNNLRLVGTKYEEKEKYNLNPSRDDGDEVIISKRTERKRRNDVIRKQRRLAKKHKEEDVIFDKPKFGEQAEAPPIFKTLPKERFKKPIPLPNSSEEKNDKKLREDQALKNMIQRTARLSPLDRLQAKRKTKQSDSAAEKRIADVEREKAIRRYRMLRAARDSTATTPKN</sequence>
<feature type="compositionally biased region" description="Basic residues" evidence="1">
    <location>
        <begin position="1"/>
        <end position="12"/>
    </location>
</feature>
<evidence type="ECO:0000313" key="3">
    <source>
        <dbReference type="Proteomes" id="UP000242474"/>
    </source>
</evidence>
<feature type="region of interest" description="Disordered" evidence="1">
    <location>
        <begin position="1"/>
        <end position="51"/>
    </location>
</feature>